<proteinExistence type="predicted"/>
<gene>
    <name evidence="1" type="ORF">LCOR_02495.1</name>
</gene>
<accession>A0A068RME3</accession>
<sequence length="75" mass="8830">MTTHEPQNDTRLTKGSHYRYQDAWIREDDVVCYHHPDEQVVFSNAVMARIARAISKIEQYQEAPFDAIINRKRPA</sequence>
<keyword evidence="2" id="KW-1185">Reference proteome</keyword>
<dbReference type="VEuPathDB" id="FungiDB:LCOR_02495.1"/>
<evidence type="ECO:0000313" key="2">
    <source>
        <dbReference type="Proteomes" id="UP000027586"/>
    </source>
</evidence>
<protein>
    <submittedName>
        <fullName evidence="1">Uncharacterized protein</fullName>
    </submittedName>
</protein>
<comment type="caution">
    <text evidence="1">The sequence shown here is derived from an EMBL/GenBank/DDBJ whole genome shotgun (WGS) entry which is preliminary data.</text>
</comment>
<dbReference type="AlphaFoldDB" id="A0A068RME3"/>
<dbReference type="EMBL" id="CBTN010000007">
    <property type="protein sequence ID" value="CDH50802.1"/>
    <property type="molecule type" value="Genomic_DNA"/>
</dbReference>
<reference evidence="1" key="1">
    <citation type="submission" date="2013-08" db="EMBL/GenBank/DDBJ databases">
        <title>Gene expansion shapes genome architecture in the human pathogen Lichtheimia corymbifera: an evolutionary genomics analysis in the ancient terrestrial Mucorales (Mucoromycotina).</title>
        <authorList>
            <person name="Schwartze V.U."/>
            <person name="Winter S."/>
            <person name="Shelest E."/>
            <person name="Marcet-Houben M."/>
            <person name="Horn F."/>
            <person name="Wehner S."/>
            <person name="Hoffmann K."/>
            <person name="Riege K."/>
            <person name="Sammeth M."/>
            <person name="Nowrousian M."/>
            <person name="Valiante V."/>
            <person name="Linde J."/>
            <person name="Jacobsen I.D."/>
            <person name="Marz M."/>
            <person name="Brakhage A.A."/>
            <person name="Gabaldon T."/>
            <person name="Bocker S."/>
            <person name="Voigt K."/>
        </authorList>
    </citation>
    <scope>NUCLEOTIDE SEQUENCE [LARGE SCALE GENOMIC DNA]</scope>
    <source>
        <strain evidence="1">FSU 9682</strain>
    </source>
</reference>
<organism evidence="1 2">
    <name type="scientific">Lichtheimia corymbifera JMRC:FSU:9682</name>
    <dbReference type="NCBI Taxonomy" id="1263082"/>
    <lineage>
        <taxon>Eukaryota</taxon>
        <taxon>Fungi</taxon>
        <taxon>Fungi incertae sedis</taxon>
        <taxon>Mucoromycota</taxon>
        <taxon>Mucoromycotina</taxon>
        <taxon>Mucoromycetes</taxon>
        <taxon>Mucorales</taxon>
        <taxon>Lichtheimiaceae</taxon>
        <taxon>Lichtheimia</taxon>
    </lineage>
</organism>
<evidence type="ECO:0000313" key="1">
    <source>
        <dbReference type="EMBL" id="CDH50802.1"/>
    </source>
</evidence>
<name>A0A068RME3_9FUNG</name>
<dbReference type="Proteomes" id="UP000027586">
    <property type="component" value="Unassembled WGS sequence"/>
</dbReference>